<accession>A0A0D2MGI1</accession>
<dbReference type="OrthoDB" id="9514740at2759"/>
<gene>
    <name evidence="2" type="ORF">HYPSUDRAFT_40822</name>
</gene>
<dbReference type="Proteomes" id="UP000054270">
    <property type="component" value="Unassembled WGS sequence"/>
</dbReference>
<dbReference type="STRING" id="945553.A0A0D2MGI1"/>
<dbReference type="GO" id="GO:0003950">
    <property type="term" value="F:NAD+ poly-ADP-ribosyltransferase activity"/>
    <property type="evidence" value="ECO:0007669"/>
    <property type="project" value="InterPro"/>
</dbReference>
<dbReference type="PANTHER" id="PTHR31681:SF3">
    <property type="entry name" value="OS04G0690100 PROTEIN"/>
    <property type="match status" value="1"/>
</dbReference>
<dbReference type="InterPro" id="IPR012317">
    <property type="entry name" value="Poly(ADP-ribose)pol_cat_dom"/>
</dbReference>
<sequence length="226" mass="25257">MLHAALDASGRVYLHSCYDASVNLIHVRSDDPEYRIIAQKFLNGWLHPDKPTPTIKRIFYVAYSTEEGLEHLGRFSDYCNRVGNVEMLFHGTRCECRIGETATSVTVCASETCNLCKIIKGSYRMERAKGQRMFGPGIYSTEVSSKADIYADNVGASQNKHVMIVNHVALGRSKMMYEASHDMQHAPPMYNSVTAATYPQGGKVNYHEAVVYREDAICANAIVVYS</sequence>
<proteinExistence type="predicted"/>
<evidence type="ECO:0000313" key="2">
    <source>
        <dbReference type="EMBL" id="KJA22713.1"/>
    </source>
</evidence>
<feature type="domain" description="PARP catalytic" evidence="1">
    <location>
        <begin position="110"/>
        <end position="197"/>
    </location>
</feature>
<evidence type="ECO:0000259" key="1">
    <source>
        <dbReference type="Pfam" id="PF00644"/>
    </source>
</evidence>
<dbReference type="Gene3D" id="3.90.228.10">
    <property type="match status" value="1"/>
</dbReference>
<protein>
    <recommendedName>
        <fullName evidence="1">PARP catalytic domain-containing protein</fullName>
    </recommendedName>
</protein>
<dbReference type="AlphaFoldDB" id="A0A0D2MGI1"/>
<dbReference type="Pfam" id="PF00644">
    <property type="entry name" value="PARP"/>
    <property type="match status" value="1"/>
</dbReference>
<keyword evidence="3" id="KW-1185">Reference proteome</keyword>
<dbReference type="PANTHER" id="PTHR31681">
    <property type="entry name" value="C2H2-LIKE ZINC FINGER PROTEIN"/>
    <property type="match status" value="1"/>
</dbReference>
<evidence type="ECO:0000313" key="3">
    <source>
        <dbReference type="Proteomes" id="UP000054270"/>
    </source>
</evidence>
<dbReference type="OMA" id="ACHIGES"/>
<name>A0A0D2MGI1_HYPSF</name>
<dbReference type="EMBL" id="KN817548">
    <property type="protein sequence ID" value="KJA22713.1"/>
    <property type="molecule type" value="Genomic_DNA"/>
</dbReference>
<dbReference type="SUPFAM" id="SSF56399">
    <property type="entry name" value="ADP-ribosylation"/>
    <property type="match status" value="1"/>
</dbReference>
<organism evidence="2 3">
    <name type="scientific">Hypholoma sublateritium (strain FD-334 SS-4)</name>
    <dbReference type="NCBI Taxonomy" id="945553"/>
    <lineage>
        <taxon>Eukaryota</taxon>
        <taxon>Fungi</taxon>
        <taxon>Dikarya</taxon>
        <taxon>Basidiomycota</taxon>
        <taxon>Agaricomycotina</taxon>
        <taxon>Agaricomycetes</taxon>
        <taxon>Agaricomycetidae</taxon>
        <taxon>Agaricales</taxon>
        <taxon>Agaricineae</taxon>
        <taxon>Strophariaceae</taxon>
        <taxon>Hypholoma</taxon>
    </lineage>
</organism>
<reference evidence="3" key="1">
    <citation type="submission" date="2014-04" db="EMBL/GenBank/DDBJ databases">
        <title>Evolutionary Origins and Diversification of the Mycorrhizal Mutualists.</title>
        <authorList>
            <consortium name="DOE Joint Genome Institute"/>
            <consortium name="Mycorrhizal Genomics Consortium"/>
            <person name="Kohler A."/>
            <person name="Kuo A."/>
            <person name="Nagy L.G."/>
            <person name="Floudas D."/>
            <person name="Copeland A."/>
            <person name="Barry K.W."/>
            <person name="Cichocki N."/>
            <person name="Veneault-Fourrey C."/>
            <person name="LaButti K."/>
            <person name="Lindquist E.A."/>
            <person name="Lipzen A."/>
            <person name="Lundell T."/>
            <person name="Morin E."/>
            <person name="Murat C."/>
            <person name="Riley R."/>
            <person name="Ohm R."/>
            <person name="Sun H."/>
            <person name="Tunlid A."/>
            <person name="Henrissat B."/>
            <person name="Grigoriev I.V."/>
            <person name="Hibbett D.S."/>
            <person name="Martin F."/>
        </authorList>
    </citation>
    <scope>NUCLEOTIDE SEQUENCE [LARGE SCALE GENOMIC DNA]</scope>
    <source>
        <strain evidence="3">FD-334 SS-4</strain>
    </source>
</reference>